<accession>B9RE74</accession>
<organism evidence="10 11">
    <name type="scientific">Ricinus communis</name>
    <name type="common">Castor bean</name>
    <dbReference type="NCBI Taxonomy" id="3988"/>
    <lineage>
        <taxon>Eukaryota</taxon>
        <taxon>Viridiplantae</taxon>
        <taxon>Streptophyta</taxon>
        <taxon>Embryophyta</taxon>
        <taxon>Tracheophyta</taxon>
        <taxon>Spermatophyta</taxon>
        <taxon>Magnoliopsida</taxon>
        <taxon>eudicotyledons</taxon>
        <taxon>Gunneridae</taxon>
        <taxon>Pentapetalae</taxon>
        <taxon>rosids</taxon>
        <taxon>fabids</taxon>
        <taxon>Malpighiales</taxon>
        <taxon>Euphorbiaceae</taxon>
        <taxon>Acalyphoideae</taxon>
        <taxon>Acalypheae</taxon>
        <taxon>Ricinus</taxon>
    </lineage>
</organism>
<dbReference type="KEGG" id="rcu:8264567"/>
<keyword evidence="8" id="KW-0131">Cell cycle</keyword>
<dbReference type="InterPro" id="IPR008685">
    <property type="entry name" value="Centromere_Mis12"/>
</dbReference>
<proteinExistence type="inferred from homology"/>
<comment type="similarity">
    <text evidence="2">Belongs to the mis12 family.</text>
</comment>
<protein>
    <recommendedName>
        <fullName evidence="12">Protein MIS12 homolog</fullName>
    </recommendedName>
</protein>
<evidence type="ECO:0000256" key="5">
    <source>
        <dbReference type="ARBA" id="ARBA00022776"/>
    </source>
</evidence>
<evidence type="ECO:0008006" key="12">
    <source>
        <dbReference type="Google" id="ProtNLM"/>
    </source>
</evidence>
<evidence type="ECO:0000256" key="9">
    <source>
        <dbReference type="ARBA" id="ARBA00023328"/>
    </source>
</evidence>
<keyword evidence="7" id="KW-0175">Coiled coil</keyword>
<keyword evidence="4" id="KW-0132">Cell division</keyword>
<dbReference type="Proteomes" id="UP000008311">
    <property type="component" value="Unassembled WGS sequence"/>
</dbReference>
<comment type="subcellular location">
    <subcellularLocation>
        <location evidence="1">Chromosome</location>
        <location evidence="1">Centromere</location>
        <location evidence="1">Kinetochore</location>
    </subcellularLocation>
</comment>
<evidence type="ECO:0000313" key="10">
    <source>
        <dbReference type="EMBL" id="EEF50682.1"/>
    </source>
</evidence>
<reference evidence="11" key="1">
    <citation type="journal article" date="2010" name="Nat. Biotechnol.">
        <title>Draft genome sequence of the oilseed species Ricinus communis.</title>
        <authorList>
            <person name="Chan A.P."/>
            <person name="Crabtree J."/>
            <person name="Zhao Q."/>
            <person name="Lorenzi H."/>
            <person name="Orvis J."/>
            <person name="Puiu D."/>
            <person name="Melake-Berhan A."/>
            <person name="Jones K.M."/>
            <person name="Redman J."/>
            <person name="Chen G."/>
            <person name="Cahoon E.B."/>
            <person name="Gedil M."/>
            <person name="Stanke M."/>
            <person name="Haas B.J."/>
            <person name="Wortman J.R."/>
            <person name="Fraser-Liggett C.M."/>
            <person name="Ravel J."/>
            <person name="Rabinowicz P.D."/>
        </authorList>
    </citation>
    <scope>NUCLEOTIDE SEQUENCE [LARGE SCALE GENOMIC DNA]</scope>
    <source>
        <strain evidence="11">cv. Hale</strain>
    </source>
</reference>
<evidence type="ECO:0000256" key="1">
    <source>
        <dbReference type="ARBA" id="ARBA00004629"/>
    </source>
</evidence>
<keyword evidence="9" id="KW-0137">Centromere</keyword>
<dbReference type="OrthoDB" id="1884855at2759"/>
<sequence length="242" mass="27686">MEGGSESDAVFESLNLNPRLLVNEVLNTVENLLDEAFDYYHQEASTLVNTQDTDRSEHLSQGIDKIRNVIQYNVGIRLGMWQEFCSRHCFALPQGFSLPKNESLDERLASQDVLCHPDLDAQLGSLRDRLNLIGKETTQMNRELQALERQSTLSDSRTALANEALQFYEKSFVDDMFQELVKTASELRTKIEKLRTRRIEDSDCSRTKRICDPKIDLSSLNHGLFSAKLEDLQEFVAVLKKL</sequence>
<evidence type="ECO:0000256" key="7">
    <source>
        <dbReference type="ARBA" id="ARBA00023054"/>
    </source>
</evidence>
<evidence type="ECO:0000256" key="6">
    <source>
        <dbReference type="ARBA" id="ARBA00022838"/>
    </source>
</evidence>
<keyword evidence="3" id="KW-0158">Chromosome</keyword>
<evidence type="ECO:0000256" key="2">
    <source>
        <dbReference type="ARBA" id="ARBA00008643"/>
    </source>
</evidence>
<keyword evidence="5" id="KW-0498">Mitosis</keyword>
<dbReference type="GO" id="GO:0000444">
    <property type="term" value="C:MIS12/MIND type complex"/>
    <property type="evidence" value="ECO:0000318"/>
    <property type="project" value="GO_Central"/>
</dbReference>
<evidence type="ECO:0000256" key="8">
    <source>
        <dbReference type="ARBA" id="ARBA00023306"/>
    </source>
</evidence>
<evidence type="ECO:0000313" key="11">
    <source>
        <dbReference type="Proteomes" id="UP000008311"/>
    </source>
</evidence>
<dbReference type="InParanoid" id="B9RE74"/>
<dbReference type="eggNOG" id="ENOG502QVA6">
    <property type="taxonomic scope" value="Eukaryota"/>
</dbReference>
<dbReference type="GO" id="GO:0005634">
    <property type="term" value="C:nucleus"/>
    <property type="evidence" value="ECO:0007669"/>
    <property type="project" value="InterPro"/>
</dbReference>
<evidence type="ECO:0000256" key="4">
    <source>
        <dbReference type="ARBA" id="ARBA00022618"/>
    </source>
</evidence>
<dbReference type="GO" id="GO:0000070">
    <property type="term" value="P:mitotic sister chromatid segregation"/>
    <property type="evidence" value="ECO:0000318"/>
    <property type="project" value="GO_Central"/>
</dbReference>
<dbReference type="PANTHER" id="PTHR14527">
    <property type="entry name" value="PROTEIN MIS12 HOMOLOG"/>
    <property type="match status" value="1"/>
</dbReference>
<name>B9RE74_RICCO</name>
<dbReference type="GO" id="GO:0051301">
    <property type="term" value="P:cell division"/>
    <property type="evidence" value="ECO:0007669"/>
    <property type="project" value="UniProtKB-KW"/>
</dbReference>
<dbReference type="STRING" id="3988.B9RE74"/>
<dbReference type="GO" id="GO:0051382">
    <property type="term" value="P:kinetochore assembly"/>
    <property type="evidence" value="ECO:0000318"/>
    <property type="project" value="GO_Central"/>
</dbReference>
<dbReference type="EMBL" id="EQ973775">
    <property type="protein sequence ID" value="EEF50682.1"/>
    <property type="molecule type" value="Genomic_DNA"/>
</dbReference>
<dbReference type="FunCoup" id="B9RE74">
    <property type="interactions" value="484"/>
</dbReference>
<gene>
    <name evidence="10" type="ORF">RCOM_1619040</name>
</gene>
<dbReference type="PANTHER" id="PTHR14527:SF2">
    <property type="entry name" value="PROTEIN MIS12 HOMOLOG"/>
    <property type="match status" value="1"/>
</dbReference>
<keyword evidence="6" id="KW-0995">Kinetochore</keyword>
<dbReference type="Pfam" id="PF05859">
    <property type="entry name" value="Mis12"/>
    <property type="match status" value="1"/>
</dbReference>
<keyword evidence="11" id="KW-1185">Reference proteome</keyword>
<dbReference type="AlphaFoldDB" id="B9RE74"/>
<evidence type="ECO:0000256" key="3">
    <source>
        <dbReference type="ARBA" id="ARBA00022454"/>
    </source>
</evidence>